<accession>A0A554JBJ0</accession>
<evidence type="ECO:0000259" key="1">
    <source>
        <dbReference type="SMART" id="SM00479"/>
    </source>
</evidence>
<dbReference type="GO" id="GO:0003676">
    <property type="term" value="F:nucleic acid binding"/>
    <property type="evidence" value="ECO:0007669"/>
    <property type="project" value="InterPro"/>
</dbReference>
<organism evidence="2 3">
    <name type="scientific">Candidatus Doudnabacteria bacterium Gr01-1014_77</name>
    <dbReference type="NCBI Taxonomy" id="2017133"/>
    <lineage>
        <taxon>Bacteria</taxon>
        <taxon>Candidatus Doudnaibacteriota</taxon>
    </lineage>
</organism>
<evidence type="ECO:0000313" key="2">
    <source>
        <dbReference type="EMBL" id="TSC65704.1"/>
    </source>
</evidence>
<dbReference type="GO" id="GO:0045004">
    <property type="term" value="P:DNA replication proofreading"/>
    <property type="evidence" value="ECO:0007669"/>
    <property type="project" value="TreeGrafter"/>
</dbReference>
<dbReference type="GO" id="GO:0005829">
    <property type="term" value="C:cytosol"/>
    <property type="evidence" value="ECO:0007669"/>
    <property type="project" value="TreeGrafter"/>
</dbReference>
<evidence type="ECO:0000313" key="3">
    <source>
        <dbReference type="Proteomes" id="UP000319613"/>
    </source>
</evidence>
<dbReference type="InterPro" id="IPR012337">
    <property type="entry name" value="RNaseH-like_sf"/>
</dbReference>
<dbReference type="Gene3D" id="3.30.420.10">
    <property type="entry name" value="Ribonuclease H-like superfamily/Ribonuclease H"/>
    <property type="match status" value="1"/>
</dbReference>
<dbReference type="InterPro" id="IPR036397">
    <property type="entry name" value="RNaseH_sf"/>
</dbReference>
<dbReference type="Proteomes" id="UP000319613">
    <property type="component" value="Unassembled WGS sequence"/>
</dbReference>
<dbReference type="FunFam" id="3.30.420.10:FF:000045">
    <property type="entry name" value="3'-5' exonuclease DinG"/>
    <property type="match status" value="1"/>
</dbReference>
<dbReference type="Pfam" id="PF00929">
    <property type="entry name" value="RNase_T"/>
    <property type="match status" value="1"/>
</dbReference>
<reference evidence="2 3" key="1">
    <citation type="submission" date="2017-07" db="EMBL/GenBank/DDBJ databases">
        <title>Mechanisms for carbon and nitrogen cycling indicate functional differentiation within the Candidate Phyla Radiation.</title>
        <authorList>
            <person name="Danczak R.E."/>
            <person name="Johnston M.D."/>
            <person name="Kenah C."/>
            <person name="Slattery M."/>
            <person name="Wrighton K.C."/>
            <person name="Wilkins M.J."/>
        </authorList>
    </citation>
    <scope>NUCLEOTIDE SEQUENCE [LARGE SCALE GENOMIC DNA]</scope>
    <source>
        <strain evidence="2">Gr01-1014_77</strain>
    </source>
</reference>
<keyword evidence="2" id="KW-0347">Helicase</keyword>
<dbReference type="InterPro" id="IPR013520">
    <property type="entry name" value="Ribonucl_H"/>
</dbReference>
<dbReference type="GO" id="GO:0004386">
    <property type="term" value="F:helicase activity"/>
    <property type="evidence" value="ECO:0007669"/>
    <property type="project" value="UniProtKB-KW"/>
</dbReference>
<protein>
    <submittedName>
        <fullName evidence="2">Putative ATP-dependent DNA helicase</fullName>
    </submittedName>
</protein>
<keyword evidence="2" id="KW-0378">Hydrolase</keyword>
<comment type="caution">
    <text evidence="2">The sequence shown here is derived from an EMBL/GenBank/DDBJ whole genome shotgun (WGS) entry which is preliminary data.</text>
</comment>
<keyword evidence="2" id="KW-0547">Nucleotide-binding</keyword>
<dbReference type="AlphaFoldDB" id="A0A554JBJ0"/>
<keyword evidence="2" id="KW-0067">ATP-binding</keyword>
<dbReference type="PANTHER" id="PTHR30231">
    <property type="entry name" value="DNA POLYMERASE III SUBUNIT EPSILON"/>
    <property type="match status" value="1"/>
</dbReference>
<gene>
    <name evidence="2" type="ORF">G01um101477_361</name>
</gene>
<dbReference type="CDD" id="cd06127">
    <property type="entry name" value="DEDDh"/>
    <property type="match status" value="1"/>
</dbReference>
<name>A0A554JBJ0_9BACT</name>
<feature type="domain" description="Exonuclease" evidence="1">
    <location>
        <begin position="15"/>
        <end position="180"/>
    </location>
</feature>
<proteinExistence type="predicted"/>
<dbReference type="PANTHER" id="PTHR30231:SF41">
    <property type="entry name" value="DNA POLYMERASE III SUBUNIT EPSILON"/>
    <property type="match status" value="1"/>
</dbReference>
<sequence>MVKKQQKLNKGKSTVFCSLDIETSGFDPLESEVLELGMVFFEIENKEIKILSEWQSVFKPTKEVPPRILALTGISQEELDQAESFKEKYDDIQNLVKDCVIVGHNINFDIKFLEGFGIKFSGKQIDTLDLAQMFLPNNQSYNLEALMNFLEVDHKDAHRALADAKAVLVVIERLLQYFATFSEKLKKELRDFFPSKKFPEFSQFLETDFKPREIKVRERNLEMHESKEITKALEEDQKIVTFPLGFEYQSYIYGALKKTKEKILLVVENKNIVYQLWKQGVAYPFFANRDILNKGALEKSFKSKMPLDQRFFLAKMMVWEEINWQSKSLVDLNFSYSGNQFRSLISYSDEEELKWKIEEKSKVVAVDYADFINLKDTSKFAKRKLIILDLNAFEQALTFVTSKKVSWNDFIYSFKQIYDPETQRGNNEHEDLVRESLADVDLFFGLASMNWKKIDSESYQFLVNEKTEANTNYEAIQTAAQNFIAKMKKVNKIFKSDRIDWNLEYLENFLESDPTQIRWIEIGDKRLVFSLAPLSLETIATELLSNYKKILFTASLGSEKLVQYFEHRLNLKNFDLKKVGQQELRKRFEVIISAQNSMPQVDSEGLMRLLEKLDYPAALLMPSSSALRAFYEANFKKLQEKYKVAAQSYSGGSNKLLENFSIHSNGLLIVTDNFILKQSAKRIKVRDVVMTRLPFEQFNHPLFAAQAEKYPNQFIDFNIPRALHNFHSIIRFFFSSDLERIYILDQKIHKDYGKYFVEYLKSLPFVDIKYE</sequence>
<dbReference type="SMART" id="SM00479">
    <property type="entry name" value="EXOIII"/>
    <property type="match status" value="1"/>
</dbReference>
<dbReference type="GO" id="GO:0008408">
    <property type="term" value="F:3'-5' exonuclease activity"/>
    <property type="evidence" value="ECO:0007669"/>
    <property type="project" value="TreeGrafter"/>
</dbReference>
<dbReference type="EMBL" id="VMFF01000032">
    <property type="protein sequence ID" value="TSC65704.1"/>
    <property type="molecule type" value="Genomic_DNA"/>
</dbReference>
<dbReference type="SUPFAM" id="SSF53098">
    <property type="entry name" value="Ribonuclease H-like"/>
    <property type="match status" value="1"/>
</dbReference>